<dbReference type="SUPFAM" id="SSF74650">
    <property type="entry name" value="Galactose mutarotase-like"/>
    <property type="match status" value="1"/>
</dbReference>
<feature type="domain" description="Lysosomal alpha-mannosidase-like central" evidence="2">
    <location>
        <begin position="5"/>
        <end position="24"/>
    </location>
</feature>
<gene>
    <name evidence="3" type="ORF">PoB_000930400</name>
</gene>
<comment type="caution">
    <text evidence="3">The sequence shown here is derived from an EMBL/GenBank/DDBJ whole genome shotgun (WGS) entry which is preliminary data.</text>
</comment>
<dbReference type="Pfam" id="PF21260">
    <property type="entry name" value="Laman-like_dom"/>
    <property type="match status" value="1"/>
</dbReference>
<dbReference type="GO" id="GO:0030246">
    <property type="term" value="F:carbohydrate binding"/>
    <property type="evidence" value="ECO:0007669"/>
    <property type="project" value="InterPro"/>
</dbReference>
<evidence type="ECO:0000313" key="3">
    <source>
        <dbReference type="EMBL" id="GFN82798.1"/>
    </source>
</evidence>
<dbReference type="GO" id="GO:0004559">
    <property type="term" value="F:alpha-mannosidase activity"/>
    <property type="evidence" value="ECO:0007669"/>
    <property type="project" value="InterPro"/>
</dbReference>
<dbReference type="InterPro" id="IPR013780">
    <property type="entry name" value="Glyco_hydro_b"/>
</dbReference>
<evidence type="ECO:0000259" key="2">
    <source>
        <dbReference type="Pfam" id="PF21260"/>
    </source>
</evidence>
<dbReference type="PANTHER" id="PTHR11607">
    <property type="entry name" value="ALPHA-MANNOSIDASE"/>
    <property type="match status" value="1"/>
</dbReference>
<dbReference type="Proteomes" id="UP000735302">
    <property type="component" value="Unassembled WGS sequence"/>
</dbReference>
<dbReference type="GO" id="GO:0005764">
    <property type="term" value="C:lysosome"/>
    <property type="evidence" value="ECO:0007669"/>
    <property type="project" value="TreeGrafter"/>
</dbReference>
<proteinExistence type="predicted"/>
<dbReference type="InterPro" id="IPR011013">
    <property type="entry name" value="Gal_mutarotase_sf_dom"/>
</dbReference>
<evidence type="ECO:0000313" key="4">
    <source>
        <dbReference type="Proteomes" id="UP000735302"/>
    </source>
</evidence>
<dbReference type="AlphaFoldDB" id="A0AAV3YIH0"/>
<reference evidence="3 4" key="1">
    <citation type="journal article" date="2021" name="Elife">
        <title>Chloroplast acquisition without the gene transfer in kleptoplastic sea slugs, Plakobranchus ocellatus.</title>
        <authorList>
            <person name="Maeda T."/>
            <person name="Takahashi S."/>
            <person name="Yoshida T."/>
            <person name="Shimamura S."/>
            <person name="Takaki Y."/>
            <person name="Nagai Y."/>
            <person name="Toyoda A."/>
            <person name="Suzuki Y."/>
            <person name="Arimoto A."/>
            <person name="Ishii H."/>
            <person name="Satoh N."/>
            <person name="Nishiyama T."/>
            <person name="Hasebe M."/>
            <person name="Maruyama T."/>
            <person name="Minagawa J."/>
            <person name="Obokata J."/>
            <person name="Shigenobu S."/>
        </authorList>
    </citation>
    <scope>NUCLEOTIDE SEQUENCE [LARGE SCALE GENOMIC DNA]</scope>
</reference>
<dbReference type="GO" id="GO:0006013">
    <property type="term" value="P:mannose metabolic process"/>
    <property type="evidence" value="ECO:0007669"/>
    <property type="project" value="InterPro"/>
</dbReference>
<dbReference type="Pfam" id="PF07748">
    <property type="entry name" value="Glyco_hydro_38C"/>
    <property type="match status" value="1"/>
</dbReference>
<dbReference type="EMBL" id="BLXT01001037">
    <property type="protein sequence ID" value="GFN82798.1"/>
    <property type="molecule type" value="Genomic_DNA"/>
</dbReference>
<evidence type="ECO:0000259" key="1">
    <source>
        <dbReference type="Pfam" id="PF07748"/>
    </source>
</evidence>
<dbReference type="PANTHER" id="PTHR11607:SF3">
    <property type="entry name" value="LYSOSOMAL ALPHA-MANNOSIDASE"/>
    <property type="match status" value="1"/>
</dbReference>
<sequence>MQPSLNELVFSASLPPLGFATYFVQLDDTVLRWTWETRNKGLILRGKFAENGYIKQLTNLVTNMTAPLTQNFYYYELFVGDNLSPDNQYSGTYIFRPKTDTDIKIKLTKFEGIFKEARQVFNSWVTHVVRVYMDEAYAEFEWTIGPIPKRLPLPASEHNRELGTPVSSLGSENLPVWTAEFLRFTLESPRINFKLE</sequence>
<dbReference type="Gene3D" id="2.70.98.30">
    <property type="entry name" value="Golgi alpha-mannosidase II, domain 4"/>
    <property type="match status" value="1"/>
</dbReference>
<organism evidence="3 4">
    <name type="scientific">Plakobranchus ocellatus</name>
    <dbReference type="NCBI Taxonomy" id="259542"/>
    <lineage>
        <taxon>Eukaryota</taxon>
        <taxon>Metazoa</taxon>
        <taxon>Spiralia</taxon>
        <taxon>Lophotrochozoa</taxon>
        <taxon>Mollusca</taxon>
        <taxon>Gastropoda</taxon>
        <taxon>Heterobranchia</taxon>
        <taxon>Euthyneura</taxon>
        <taxon>Panpulmonata</taxon>
        <taxon>Sacoglossa</taxon>
        <taxon>Placobranchoidea</taxon>
        <taxon>Plakobranchidae</taxon>
        <taxon>Plakobranchus</taxon>
    </lineage>
</organism>
<name>A0AAV3YIH0_9GAST</name>
<keyword evidence="4" id="KW-1185">Reference proteome</keyword>
<dbReference type="InterPro" id="IPR011682">
    <property type="entry name" value="Glyco_hydro_38_C"/>
</dbReference>
<feature type="domain" description="Glycosyl hydrolase family 38 C-terminal" evidence="1">
    <location>
        <begin position="45"/>
        <end position="144"/>
    </location>
</feature>
<dbReference type="InterPro" id="IPR050843">
    <property type="entry name" value="Glycosyl_Hydrlase_38"/>
</dbReference>
<accession>A0AAV3YIH0</accession>
<protein>
    <submittedName>
        <fullName evidence="3">Uncharacterized protein</fullName>
    </submittedName>
</protein>
<dbReference type="Gene3D" id="2.60.40.1180">
    <property type="entry name" value="Golgi alpha-mannosidase II"/>
    <property type="match status" value="1"/>
</dbReference>
<dbReference type="InterPro" id="IPR048534">
    <property type="entry name" value="Man2a1-like_dom"/>
</dbReference>